<keyword evidence="4" id="KW-0998">Cell outer membrane</keyword>
<feature type="domain" description="Solute-binding protein family 3/N-terminal" evidence="6">
    <location>
        <begin position="48"/>
        <end position="291"/>
    </location>
</feature>
<dbReference type="PANTHER" id="PTHR35936">
    <property type="entry name" value="MEMBRANE-BOUND LYTIC MUREIN TRANSGLYCOSYLASE F"/>
    <property type="match status" value="1"/>
</dbReference>
<evidence type="ECO:0000256" key="2">
    <source>
        <dbReference type="ARBA" id="ARBA00010333"/>
    </source>
</evidence>
<dbReference type="RefSeq" id="WP_064582562.1">
    <property type="nucleotide sequence ID" value="NZ_CP015878.1"/>
</dbReference>
<dbReference type="SUPFAM" id="SSF53850">
    <property type="entry name" value="Periplasmic binding protein-like II"/>
    <property type="match status" value="1"/>
</dbReference>
<dbReference type="GO" id="GO:0008933">
    <property type="term" value="F:peptidoglycan lytic transglycosylase activity"/>
    <property type="evidence" value="ECO:0007669"/>
    <property type="project" value="TreeGrafter"/>
</dbReference>
<dbReference type="GO" id="GO:0009253">
    <property type="term" value="P:peptidoglycan catabolic process"/>
    <property type="evidence" value="ECO:0007669"/>
    <property type="project" value="TreeGrafter"/>
</dbReference>
<dbReference type="InterPro" id="IPR001638">
    <property type="entry name" value="Solute-binding_3/MltF_N"/>
</dbReference>
<dbReference type="InterPro" id="IPR023346">
    <property type="entry name" value="Lysozyme-like_dom_sf"/>
</dbReference>
<dbReference type="AlphaFoldDB" id="A0A1A9KA01"/>
<proteinExistence type="inferred from homology"/>
<comment type="similarity">
    <text evidence="2">Belongs to the bacterial solute-binding protein 3 family.</text>
</comment>
<evidence type="ECO:0000313" key="7">
    <source>
        <dbReference type="EMBL" id="ANI14289.1"/>
    </source>
</evidence>
<sequence>MTRLLLLSLCLLALLPQPAAARLTSQPDNWQRESADTRDLASIRSSGVLRVLVNQSRNSSGEIKGEPIGVEYNRLRAFEQYLNDNAPGRKPLTLKFIPKAKDQLLAALLRGEGDLVAPGEVLVARDGQDVAASLPWRQDVPLVLVSRQGNKRYARLEQLAGKRIALAPGSAAGEAIQQVNERLAQRRLAPIGIDWVDPSLAVEDVLEMVQAGIYPCTVVEQPIAERWAKVFKKIRIDRHLVLDNRRNMTWYVRRDASMLHASVDRFLKDYHAPAEQDGNFQRLYRHAYQVRNPLEKGDRKKLEAVRPTLQRFAEQYRLDWLALAAVAYKESNLTPGARGASGATGLMQVTPAAARSVGLRSVEGKENNVQAASKYLAMLRHSYFNSPRMDEHERLGFILAAYNIGAERVQGLRAQARRQGLNPDRWFFQVERVAAQEVGMGVVNYVSSVNKYYLAYQRERDGLESRQRVASVQK</sequence>
<evidence type="ECO:0000313" key="8">
    <source>
        <dbReference type="Proteomes" id="UP000077748"/>
    </source>
</evidence>
<accession>A0A1A9KA01</accession>
<dbReference type="SUPFAM" id="SSF53955">
    <property type="entry name" value="Lysozyme-like"/>
    <property type="match status" value="1"/>
</dbReference>
<dbReference type="Proteomes" id="UP000077748">
    <property type="component" value="Chromosome"/>
</dbReference>
<dbReference type="GO" id="GO:0009279">
    <property type="term" value="C:cell outer membrane"/>
    <property type="evidence" value="ECO:0007669"/>
    <property type="project" value="UniProtKB-SubCell"/>
</dbReference>
<feature type="signal peptide" evidence="5">
    <location>
        <begin position="1"/>
        <end position="21"/>
    </location>
</feature>
<evidence type="ECO:0000259" key="6">
    <source>
        <dbReference type="SMART" id="SM00062"/>
    </source>
</evidence>
<comment type="subcellular location">
    <subcellularLocation>
        <location evidence="1">Cell outer membrane</location>
        <topology evidence="1">Peripheral membrane protein</topology>
    </subcellularLocation>
</comment>
<organism evidence="7 8">
    <name type="scientific">Pseudomonas citronellolis</name>
    <dbReference type="NCBI Taxonomy" id="53408"/>
    <lineage>
        <taxon>Bacteria</taxon>
        <taxon>Pseudomonadati</taxon>
        <taxon>Pseudomonadota</taxon>
        <taxon>Gammaproteobacteria</taxon>
        <taxon>Pseudomonadales</taxon>
        <taxon>Pseudomonadaceae</taxon>
        <taxon>Pseudomonas</taxon>
    </lineage>
</organism>
<gene>
    <name evidence="7" type="ORF">A9C11_09955</name>
</gene>
<dbReference type="Pfam" id="PF01464">
    <property type="entry name" value="SLT"/>
    <property type="match status" value="1"/>
</dbReference>
<reference evidence="7 8" key="1">
    <citation type="submission" date="2016-05" db="EMBL/GenBank/DDBJ databases">
        <title>Genome Sequence of Pseudomonas citronellolis Strain SJTE-3, an Estrogens and Persistent Organic Pollutants degradation strain.</title>
        <authorList>
            <person name="Liang R."/>
        </authorList>
    </citation>
    <scope>NUCLEOTIDE SEQUENCE [LARGE SCALE GENOMIC DNA]</scope>
    <source>
        <strain evidence="7 8">SJTE-3</strain>
    </source>
</reference>
<dbReference type="CDD" id="cd01009">
    <property type="entry name" value="PBP2_YfhD_N"/>
    <property type="match status" value="1"/>
</dbReference>
<dbReference type="SMART" id="SM00062">
    <property type="entry name" value="PBPb"/>
    <property type="match status" value="1"/>
</dbReference>
<feature type="chain" id="PRO_5008391548" evidence="5">
    <location>
        <begin position="22"/>
        <end position="474"/>
    </location>
</feature>
<name>A0A1A9KA01_9PSED</name>
<evidence type="ECO:0000256" key="5">
    <source>
        <dbReference type="SAM" id="SignalP"/>
    </source>
</evidence>
<dbReference type="InterPro" id="IPR008258">
    <property type="entry name" value="Transglycosylase_SLT_dom_1"/>
</dbReference>
<evidence type="ECO:0000256" key="3">
    <source>
        <dbReference type="ARBA" id="ARBA00022729"/>
    </source>
</evidence>
<dbReference type="PANTHER" id="PTHR35936:SF32">
    <property type="entry name" value="MEMBRANE-BOUND LYTIC MUREIN TRANSGLYCOSYLASE F"/>
    <property type="match status" value="1"/>
</dbReference>
<dbReference type="Gene3D" id="3.40.190.10">
    <property type="entry name" value="Periplasmic binding protein-like II"/>
    <property type="match status" value="2"/>
</dbReference>
<keyword evidence="3 5" id="KW-0732">Signal</keyword>
<dbReference type="EMBL" id="CP015878">
    <property type="protein sequence ID" value="ANI14289.1"/>
    <property type="molecule type" value="Genomic_DNA"/>
</dbReference>
<evidence type="ECO:0000256" key="1">
    <source>
        <dbReference type="ARBA" id="ARBA00004339"/>
    </source>
</evidence>
<dbReference type="Gene3D" id="1.10.530.10">
    <property type="match status" value="1"/>
</dbReference>
<evidence type="ECO:0000256" key="4">
    <source>
        <dbReference type="ARBA" id="ARBA00023237"/>
    </source>
</evidence>
<protein>
    <submittedName>
        <fullName evidence="7">Lytic transglycosylase F</fullName>
    </submittedName>
</protein>
<keyword evidence="4" id="KW-0472">Membrane</keyword>